<dbReference type="EMBL" id="JAADJG010000336">
    <property type="protein sequence ID" value="KAF4448465.1"/>
    <property type="molecule type" value="Genomic_DNA"/>
</dbReference>
<dbReference type="AlphaFoldDB" id="A0A8H4KBZ7"/>
<proteinExistence type="predicted"/>
<name>A0A8H4KBZ7_9HYPO</name>
<organism evidence="1 2">
    <name type="scientific">Fusarium austroafricanum</name>
    <dbReference type="NCBI Taxonomy" id="2364996"/>
    <lineage>
        <taxon>Eukaryota</taxon>
        <taxon>Fungi</taxon>
        <taxon>Dikarya</taxon>
        <taxon>Ascomycota</taxon>
        <taxon>Pezizomycotina</taxon>
        <taxon>Sordariomycetes</taxon>
        <taxon>Hypocreomycetidae</taxon>
        <taxon>Hypocreales</taxon>
        <taxon>Nectriaceae</taxon>
        <taxon>Fusarium</taxon>
        <taxon>Fusarium concolor species complex</taxon>
    </lineage>
</organism>
<protein>
    <submittedName>
        <fullName evidence="1">Gtpase-activator protein for ras gtpase</fullName>
    </submittedName>
</protein>
<reference evidence="1" key="1">
    <citation type="submission" date="2020-01" db="EMBL/GenBank/DDBJ databases">
        <title>Identification and distribution of gene clusters putatively required for synthesis of sphingolipid metabolism inhibitors in phylogenetically diverse species of the filamentous fungus Fusarium.</title>
        <authorList>
            <person name="Kim H.-S."/>
            <person name="Busman M."/>
            <person name="Brown D.W."/>
            <person name="Divon H."/>
            <person name="Uhlig S."/>
            <person name="Proctor R.H."/>
        </authorList>
    </citation>
    <scope>NUCLEOTIDE SEQUENCE</scope>
    <source>
        <strain evidence="1">NRRL 53441</strain>
    </source>
</reference>
<sequence length="143" mass="16257">MPSSHLNPLFSLSVEILLVPEARLEAALLMERSNTSPHHVTETLNPETFLDTPDNEALPFAHFTYQRLGGTLIDHPRIPGMFLLKFITFNGLEAYQPCCKDIDLLNVFKPLRTMEGRVDPIFKAAREWSCIIQAFHGLPKDIR</sequence>
<gene>
    <name evidence="1" type="ORF">F53441_8133</name>
</gene>
<dbReference type="OrthoDB" id="4864073at2759"/>
<keyword evidence="2" id="KW-1185">Reference proteome</keyword>
<accession>A0A8H4KBZ7</accession>
<evidence type="ECO:0000313" key="2">
    <source>
        <dbReference type="Proteomes" id="UP000605986"/>
    </source>
</evidence>
<dbReference type="Proteomes" id="UP000605986">
    <property type="component" value="Unassembled WGS sequence"/>
</dbReference>
<evidence type="ECO:0000313" key="1">
    <source>
        <dbReference type="EMBL" id="KAF4448465.1"/>
    </source>
</evidence>
<comment type="caution">
    <text evidence="1">The sequence shown here is derived from an EMBL/GenBank/DDBJ whole genome shotgun (WGS) entry which is preliminary data.</text>
</comment>